<dbReference type="Proteomes" id="UP000799539">
    <property type="component" value="Unassembled WGS sequence"/>
</dbReference>
<dbReference type="EMBL" id="ML992728">
    <property type="protein sequence ID" value="KAF2206266.1"/>
    <property type="molecule type" value="Genomic_DNA"/>
</dbReference>
<sequence length="111" mass="12465">MHPSDRPQQRRPLQVCLNSKTTRNPHLFPSDIANISRDELSERAPRPRKQLQDGETASAIGVRRLLLLLGLDAPVKGDVIHSLLSRLGLSVLCPSWVRALFSPFLCLRHVL</sequence>
<accession>A0A6A6EXZ2</accession>
<dbReference type="AlphaFoldDB" id="A0A6A6EXZ2"/>
<name>A0A6A6EXZ2_9PEZI</name>
<proteinExistence type="predicted"/>
<protein>
    <submittedName>
        <fullName evidence="1">Uncharacterized protein</fullName>
    </submittedName>
</protein>
<organism evidence="1 2">
    <name type="scientific">Cercospora zeae-maydis SCOH1-5</name>
    <dbReference type="NCBI Taxonomy" id="717836"/>
    <lineage>
        <taxon>Eukaryota</taxon>
        <taxon>Fungi</taxon>
        <taxon>Dikarya</taxon>
        <taxon>Ascomycota</taxon>
        <taxon>Pezizomycotina</taxon>
        <taxon>Dothideomycetes</taxon>
        <taxon>Dothideomycetidae</taxon>
        <taxon>Mycosphaerellales</taxon>
        <taxon>Mycosphaerellaceae</taxon>
        <taxon>Cercospora</taxon>
    </lineage>
</organism>
<gene>
    <name evidence="1" type="ORF">CERZMDRAFT_91989</name>
</gene>
<evidence type="ECO:0000313" key="1">
    <source>
        <dbReference type="EMBL" id="KAF2206266.1"/>
    </source>
</evidence>
<evidence type="ECO:0000313" key="2">
    <source>
        <dbReference type="Proteomes" id="UP000799539"/>
    </source>
</evidence>
<reference evidence="1" key="1">
    <citation type="journal article" date="2020" name="Stud. Mycol.">
        <title>101 Dothideomycetes genomes: a test case for predicting lifestyles and emergence of pathogens.</title>
        <authorList>
            <person name="Haridas S."/>
            <person name="Albert R."/>
            <person name="Binder M."/>
            <person name="Bloem J."/>
            <person name="Labutti K."/>
            <person name="Salamov A."/>
            <person name="Andreopoulos B."/>
            <person name="Baker S."/>
            <person name="Barry K."/>
            <person name="Bills G."/>
            <person name="Bluhm B."/>
            <person name="Cannon C."/>
            <person name="Castanera R."/>
            <person name="Culley D."/>
            <person name="Daum C."/>
            <person name="Ezra D."/>
            <person name="Gonzalez J."/>
            <person name="Henrissat B."/>
            <person name="Kuo A."/>
            <person name="Liang C."/>
            <person name="Lipzen A."/>
            <person name="Lutzoni F."/>
            <person name="Magnuson J."/>
            <person name="Mondo S."/>
            <person name="Nolan M."/>
            <person name="Ohm R."/>
            <person name="Pangilinan J."/>
            <person name="Park H.-J."/>
            <person name="Ramirez L."/>
            <person name="Alfaro M."/>
            <person name="Sun H."/>
            <person name="Tritt A."/>
            <person name="Yoshinaga Y."/>
            <person name="Zwiers L.-H."/>
            <person name="Turgeon B."/>
            <person name="Goodwin S."/>
            <person name="Spatafora J."/>
            <person name="Crous P."/>
            <person name="Grigoriev I."/>
        </authorList>
    </citation>
    <scope>NUCLEOTIDE SEQUENCE</scope>
    <source>
        <strain evidence="1">SCOH1-5</strain>
    </source>
</reference>
<keyword evidence="2" id="KW-1185">Reference proteome</keyword>